<dbReference type="EMBL" id="PFWY01000106">
    <property type="protein sequence ID" value="PJA40295.1"/>
    <property type="molecule type" value="Genomic_DNA"/>
</dbReference>
<dbReference type="Pfam" id="PF01458">
    <property type="entry name" value="SUFBD_core"/>
    <property type="match status" value="1"/>
</dbReference>
<sequence length="180" mass="19689">MIEIKIGKSKITEKFVIKENEDIYIFGDSGGDIEIEVILSESGASVNLFGIIKGNDSQRYNIKTISNHLAPNTNSRVHIKGAFLANSFMDYNGMIMIAKKAQLSDAYLKNDNLLIGEGASVNSSPQLEIKADDVKASHGVTISSVDELQMHYLLSRGINVEDATNLLVNGFLKMPILKNA</sequence>
<feature type="domain" description="SUF system FeS cluster assembly SufBD core" evidence="1">
    <location>
        <begin position="34"/>
        <end position="171"/>
    </location>
</feature>
<dbReference type="InterPro" id="IPR000825">
    <property type="entry name" value="SUF_FeS_clus_asmbl_SufBD_core"/>
</dbReference>
<evidence type="ECO:0000313" key="2">
    <source>
        <dbReference type="EMBL" id="PJA40295.1"/>
    </source>
</evidence>
<comment type="caution">
    <text evidence="2">The sequence shown here is derived from an EMBL/GenBank/DDBJ whole genome shotgun (WGS) entry which is preliminary data.</text>
</comment>
<dbReference type="Proteomes" id="UP000230683">
    <property type="component" value="Unassembled WGS sequence"/>
</dbReference>
<dbReference type="PANTHER" id="PTHR43575">
    <property type="entry name" value="PROTEIN ABCI7, CHLOROPLASTIC"/>
    <property type="match status" value="1"/>
</dbReference>
<dbReference type="AlphaFoldDB" id="A0A2M7X298"/>
<dbReference type="InterPro" id="IPR055346">
    <property type="entry name" value="Fe-S_cluster_assembly_SufBD"/>
</dbReference>
<name>A0A2M7X298_UNCKA</name>
<dbReference type="GO" id="GO:0016226">
    <property type="term" value="P:iron-sulfur cluster assembly"/>
    <property type="evidence" value="ECO:0007669"/>
    <property type="project" value="InterPro"/>
</dbReference>
<proteinExistence type="predicted"/>
<dbReference type="PANTHER" id="PTHR43575:SF1">
    <property type="entry name" value="PROTEIN ABCI7, CHLOROPLASTIC"/>
    <property type="match status" value="1"/>
</dbReference>
<evidence type="ECO:0000259" key="1">
    <source>
        <dbReference type="Pfam" id="PF01458"/>
    </source>
</evidence>
<gene>
    <name evidence="2" type="ORF">CO178_02420</name>
</gene>
<dbReference type="SUPFAM" id="SSF101960">
    <property type="entry name" value="Stabilizer of iron transporter SufD"/>
    <property type="match status" value="1"/>
</dbReference>
<evidence type="ECO:0000313" key="3">
    <source>
        <dbReference type="Proteomes" id="UP000230683"/>
    </source>
</evidence>
<organism evidence="2 3">
    <name type="scientific">candidate division WWE3 bacterium CG_4_9_14_3_um_filter_34_6</name>
    <dbReference type="NCBI Taxonomy" id="1975079"/>
    <lineage>
        <taxon>Bacteria</taxon>
        <taxon>Katanobacteria</taxon>
    </lineage>
</organism>
<dbReference type="InterPro" id="IPR037284">
    <property type="entry name" value="SUF_FeS_clus_asmbl_SufBD_sf"/>
</dbReference>
<reference evidence="3" key="1">
    <citation type="submission" date="2017-09" db="EMBL/GenBank/DDBJ databases">
        <title>Depth-based differentiation of microbial function through sediment-hosted aquifers and enrichment of novel symbionts in the deep terrestrial subsurface.</title>
        <authorList>
            <person name="Probst A.J."/>
            <person name="Ladd B."/>
            <person name="Jarett J.K."/>
            <person name="Geller-Mcgrath D.E."/>
            <person name="Sieber C.M.K."/>
            <person name="Emerson J.B."/>
            <person name="Anantharaman K."/>
            <person name="Thomas B.C."/>
            <person name="Malmstrom R."/>
            <person name="Stieglmeier M."/>
            <person name="Klingl A."/>
            <person name="Woyke T."/>
            <person name="Ryan C.M."/>
            <person name="Banfield J.F."/>
        </authorList>
    </citation>
    <scope>NUCLEOTIDE SEQUENCE [LARGE SCALE GENOMIC DNA]</scope>
</reference>
<protein>
    <recommendedName>
        <fullName evidence="1">SUF system FeS cluster assembly SufBD core domain-containing protein</fullName>
    </recommendedName>
</protein>
<accession>A0A2M7X298</accession>